<protein>
    <submittedName>
        <fullName evidence="2">Uncharacterized protein</fullName>
    </submittedName>
</protein>
<sequence>MTSAVTSSFSRSYSDQQEESADEKRGARYGMSCDDISLDVITISSWSKAQKLKRRRFENQQMKRSAREDATSC</sequence>
<dbReference type="EMBL" id="KV014815">
    <property type="protein sequence ID" value="KZV21918.1"/>
    <property type="molecule type" value="Genomic_DNA"/>
</dbReference>
<gene>
    <name evidence="2" type="ORF">F511_44896</name>
</gene>
<feature type="region of interest" description="Disordered" evidence="1">
    <location>
        <begin position="54"/>
        <end position="73"/>
    </location>
</feature>
<name>A0A2Z7AKL6_9LAMI</name>
<accession>A0A2Z7AKL6</accession>
<evidence type="ECO:0000256" key="1">
    <source>
        <dbReference type="SAM" id="MobiDB-lite"/>
    </source>
</evidence>
<keyword evidence="3" id="KW-1185">Reference proteome</keyword>
<dbReference type="Proteomes" id="UP000250235">
    <property type="component" value="Unassembled WGS sequence"/>
</dbReference>
<feature type="region of interest" description="Disordered" evidence="1">
    <location>
        <begin position="1"/>
        <end position="28"/>
    </location>
</feature>
<evidence type="ECO:0000313" key="3">
    <source>
        <dbReference type="Proteomes" id="UP000250235"/>
    </source>
</evidence>
<dbReference type="AlphaFoldDB" id="A0A2Z7AKL6"/>
<proteinExistence type="predicted"/>
<feature type="compositionally biased region" description="Polar residues" evidence="1">
    <location>
        <begin position="1"/>
        <end position="15"/>
    </location>
</feature>
<reference evidence="2 3" key="1">
    <citation type="journal article" date="2015" name="Proc. Natl. Acad. Sci. U.S.A.">
        <title>The resurrection genome of Boea hygrometrica: A blueprint for survival of dehydration.</title>
        <authorList>
            <person name="Xiao L."/>
            <person name="Yang G."/>
            <person name="Zhang L."/>
            <person name="Yang X."/>
            <person name="Zhao S."/>
            <person name="Ji Z."/>
            <person name="Zhou Q."/>
            <person name="Hu M."/>
            <person name="Wang Y."/>
            <person name="Chen M."/>
            <person name="Xu Y."/>
            <person name="Jin H."/>
            <person name="Xiao X."/>
            <person name="Hu G."/>
            <person name="Bao F."/>
            <person name="Hu Y."/>
            <person name="Wan P."/>
            <person name="Li L."/>
            <person name="Deng X."/>
            <person name="Kuang T."/>
            <person name="Xiang C."/>
            <person name="Zhu J.K."/>
            <person name="Oliver M.J."/>
            <person name="He Y."/>
        </authorList>
    </citation>
    <scope>NUCLEOTIDE SEQUENCE [LARGE SCALE GENOMIC DNA]</scope>
    <source>
        <strain evidence="3">cv. XS01</strain>
    </source>
</reference>
<organism evidence="2 3">
    <name type="scientific">Dorcoceras hygrometricum</name>
    <dbReference type="NCBI Taxonomy" id="472368"/>
    <lineage>
        <taxon>Eukaryota</taxon>
        <taxon>Viridiplantae</taxon>
        <taxon>Streptophyta</taxon>
        <taxon>Embryophyta</taxon>
        <taxon>Tracheophyta</taxon>
        <taxon>Spermatophyta</taxon>
        <taxon>Magnoliopsida</taxon>
        <taxon>eudicotyledons</taxon>
        <taxon>Gunneridae</taxon>
        <taxon>Pentapetalae</taxon>
        <taxon>asterids</taxon>
        <taxon>lamiids</taxon>
        <taxon>Lamiales</taxon>
        <taxon>Gesneriaceae</taxon>
        <taxon>Didymocarpoideae</taxon>
        <taxon>Trichosporeae</taxon>
        <taxon>Loxocarpinae</taxon>
        <taxon>Dorcoceras</taxon>
    </lineage>
</organism>
<evidence type="ECO:0000313" key="2">
    <source>
        <dbReference type="EMBL" id="KZV21918.1"/>
    </source>
</evidence>